<dbReference type="GO" id="GO:0008270">
    <property type="term" value="F:zinc ion binding"/>
    <property type="evidence" value="ECO:0007669"/>
    <property type="project" value="UniProtKB-UniRule"/>
</dbReference>
<dbReference type="HAMAP" id="MF_00009">
    <property type="entry name" value="Endoribonucl_YbeY"/>
    <property type="match status" value="1"/>
</dbReference>
<evidence type="ECO:0000256" key="6">
    <source>
        <dbReference type="ARBA" id="ARBA00022833"/>
    </source>
</evidence>
<evidence type="ECO:0000256" key="3">
    <source>
        <dbReference type="ARBA" id="ARBA00022723"/>
    </source>
</evidence>
<comment type="function">
    <text evidence="7">Single strand-specific metallo-endoribonuclease involved in late-stage 70S ribosome quality control and in maturation of the 3' terminus of the 16S rRNA.</text>
</comment>
<dbReference type="PANTHER" id="PTHR46986:SF1">
    <property type="entry name" value="ENDORIBONUCLEASE YBEY, CHLOROPLASTIC"/>
    <property type="match status" value="1"/>
</dbReference>
<sequence>MIDFDIIYEDEELRKDADEDLVRKAASWVGEKILAEGCFSLSFVTEETMRSENAAYRGIDSVTDILTFALTDGEDFPPVSMDGDEKEWGDILICTARMKENAAQFASSDREELLRLIIHGILHLSGADHETNDFQKEPMLIRQEALLKELESVL</sequence>
<comment type="similarity">
    <text evidence="1 7">Belongs to the endoribonuclease YbeY family.</text>
</comment>
<dbReference type="AlphaFoldDB" id="A0A9D9HBB1"/>
<evidence type="ECO:0000256" key="7">
    <source>
        <dbReference type="HAMAP-Rule" id="MF_00009"/>
    </source>
</evidence>
<evidence type="ECO:0000256" key="4">
    <source>
        <dbReference type="ARBA" id="ARBA00022759"/>
    </source>
</evidence>
<keyword evidence="6 7" id="KW-0862">Zinc</keyword>
<reference evidence="8" key="2">
    <citation type="journal article" date="2021" name="PeerJ">
        <title>Extensive microbial diversity within the chicken gut microbiome revealed by metagenomics and culture.</title>
        <authorList>
            <person name="Gilroy R."/>
            <person name="Ravi A."/>
            <person name="Getino M."/>
            <person name="Pursley I."/>
            <person name="Horton D.L."/>
            <person name="Alikhan N.F."/>
            <person name="Baker D."/>
            <person name="Gharbi K."/>
            <person name="Hall N."/>
            <person name="Watson M."/>
            <person name="Adriaenssens E.M."/>
            <person name="Foster-Nyarko E."/>
            <person name="Jarju S."/>
            <person name="Secka A."/>
            <person name="Antonio M."/>
            <person name="Oren A."/>
            <person name="Chaudhuri R.R."/>
            <person name="La Ragione R."/>
            <person name="Hildebrand F."/>
            <person name="Pallen M.J."/>
        </authorList>
    </citation>
    <scope>NUCLEOTIDE SEQUENCE</scope>
    <source>
        <strain evidence="8">11167</strain>
    </source>
</reference>
<name>A0A9D9HBB1_9SPIR</name>
<dbReference type="InterPro" id="IPR023091">
    <property type="entry name" value="MetalPrtase_cat_dom_sf_prd"/>
</dbReference>
<dbReference type="GO" id="GO:0006364">
    <property type="term" value="P:rRNA processing"/>
    <property type="evidence" value="ECO:0007669"/>
    <property type="project" value="UniProtKB-UniRule"/>
</dbReference>
<dbReference type="Proteomes" id="UP000823633">
    <property type="component" value="Unassembled WGS sequence"/>
</dbReference>
<feature type="binding site" evidence="7">
    <location>
        <position position="119"/>
    </location>
    <ligand>
        <name>Zn(2+)</name>
        <dbReference type="ChEBI" id="CHEBI:29105"/>
        <note>catalytic</note>
    </ligand>
</feature>
<feature type="binding site" evidence="7">
    <location>
        <position position="123"/>
    </location>
    <ligand>
        <name>Zn(2+)</name>
        <dbReference type="ChEBI" id="CHEBI:29105"/>
        <note>catalytic</note>
    </ligand>
</feature>
<organism evidence="8 9">
    <name type="scientific">Candidatus Aphodenecus pullistercoris</name>
    <dbReference type="NCBI Taxonomy" id="2840669"/>
    <lineage>
        <taxon>Bacteria</taxon>
        <taxon>Pseudomonadati</taxon>
        <taxon>Spirochaetota</taxon>
        <taxon>Spirochaetia</taxon>
        <taxon>Spirochaetales</taxon>
        <taxon>Candidatus Aphodenecus</taxon>
    </lineage>
</organism>
<dbReference type="EMBL" id="JADIMU010000054">
    <property type="protein sequence ID" value="MBO8443718.1"/>
    <property type="molecule type" value="Genomic_DNA"/>
</dbReference>
<keyword evidence="2 7" id="KW-0540">Nuclease</keyword>
<comment type="subcellular location">
    <subcellularLocation>
        <location evidence="7">Cytoplasm</location>
    </subcellularLocation>
</comment>
<evidence type="ECO:0000256" key="5">
    <source>
        <dbReference type="ARBA" id="ARBA00022801"/>
    </source>
</evidence>
<keyword evidence="4 7" id="KW-0255">Endonuclease</keyword>
<keyword evidence="7" id="KW-0698">rRNA processing</keyword>
<dbReference type="GO" id="GO:0005737">
    <property type="term" value="C:cytoplasm"/>
    <property type="evidence" value="ECO:0007669"/>
    <property type="project" value="UniProtKB-SubCell"/>
</dbReference>
<accession>A0A9D9HBB1</accession>
<keyword evidence="7" id="KW-0690">Ribosome biogenesis</keyword>
<protein>
    <recommendedName>
        <fullName evidence="7">Endoribonuclease YbeY</fullName>
        <ecNumber evidence="7">3.1.-.-</ecNumber>
    </recommendedName>
</protein>
<proteinExistence type="inferred from homology"/>
<keyword evidence="7" id="KW-0963">Cytoplasm</keyword>
<comment type="cofactor">
    <cofactor evidence="7">
        <name>Zn(2+)</name>
        <dbReference type="ChEBI" id="CHEBI:29105"/>
    </cofactor>
    <text evidence="7">Binds 1 zinc ion.</text>
</comment>
<evidence type="ECO:0000256" key="1">
    <source>
        <dbReference type="ARBA" id="ARBA00010875"/>
    </source>
</evidence>
<keyword evidence="5 7" id="KW-0378">Hydrolase</keyword>
<evidence type="ECO:0000256" key="2">
    <source>
        <dbReference type="ARBA" id="ARBA00022722"/>
    </source>
</evidence>
<dbReference type="NCBIfam" id="TIGR00043">
    <property type="entry name" value="rRNA maturation RNase YbeY"/>
    <property type="match status" value="1"/>
</dbReference>
<dbReference type="SUPFAM" id="SSF55486">
    <property type="entry name" value="Metalloproteases ('zincins'), catalytic domain"/>
    <property type="match status" value="1"/>
</dbReference>
<dbReference type="InterPro" id="IPR002036">
    <property type="entry name" value="YbeY"/>
</dbReference>
<reference evidence="8" key="1">
    <citation type="submission" date="2020-10" db="EMBL/GenBank/DDBJ databases">
        <authorList>
            <person name="Gilroy R."/>
        </authorList>
    </citation>
    <scope>NUCLEOTIDE SEQUENCE</scope>
    <source>
        <strain evidence="8">11167</strain>
    </source>
</reference>
<keyword evidence="3 7" id="KW-0479">Metal-binding</keyword>
<dbReference type="PANTHER" id="PTHR46986">
    <property type="entry name" value="ENDORIBONUCLEASE YBEY, CHLOROPLASTIC"/>
    <property type="match status" value="1"/>
</dbReference>
<dbReference type="GO" id="GO:0004222">
    <property type="term" value="F:metalloendopeptidase activity"/>
    <property type="evidence" value="ECO:0007669"/>
    <property type="project" value="InterPro"/>
</dbReference>
<gene>
    <name evidence="7 8" type="primary">ybeY</name>
    <name evidence="8" type="ORF">IAC42_08215</name>
</gene>
<evidence type="ECO:0000313" key="8">
    <source>
        <dbReference type="EMBL" id="MBO8443718.1"/>
    </source>
</evidence>
<dbReference type="GO" id="GO:0004521">
    <property type="term" value="F:RNA endonuclease activity"/>
    <property type="evidence" value="ECO:0007669"/>
    <property type="project" value="UniProtKB-UniRule"/>
</dbReference>
<dbReference type="Pfam" id="PF02130">
    <property type="entry name" value="YbeY"/>
    <property type="match status" value="1"/>
</dbReference>
<evidence type="ECO:0000313" key="9">
    <source>
        <dbReference type="Proteomes" id="UP000823633"/>
    </source>
</evidence>
<feature type="binding site" evidence="7">
    <location>
        <position position="129"/>
    </location>
    <ligand>
        <name>Zn(2+)</name>
        <dbReference type="ChEBI" id="CHEBI:29105"/>
        <note>catalytic</note>
    </ligand>
</feature>
<dbReference type="EC" id="3.1.-.-" evidence="7"/>
<dbReference type="Gene3D" id="3.40.390.30">
    <property type="entry name" value="Metalloproteases ('zincins'), catalytic domain"/>
    <property type="match status" value="1"/>
</dbReference>
<comment type="caution">
    <text evidence="8">The sequence shown here is derived from an EMBL/GenBank/DDBJ whole genome shotgun (WGS) entry which is preliminary data.</text>
</comment>